<dbReference type="GO" id="GO:0016020">
    <property type="term" value="C:membrane"/>
    <property type="evidence" value="ECO:0007669"/>
    <property type="project" value="UniProtKB-SubCell"/>
</dbReference>
<dbReference type="AlphaFoldDB" id="A0ABD3RYH0"/>
<keyword evidence="4 6" id="KW-0472">Membrane</keyword>
<feature type="transmembrane region" description="Helical" evidence="6">
    <location>
        <begin position="309"/>
        <end position="328"/>
    </location>
</feature>
<keyword evidence="3 6" id="KW-1133">Transmembrane helix</keyword>
<feature type="region of interest" description="Disordered" evidence="5">
    <location>
        <begin position="62"/>
        <end position="94"/>
    </location>
</feature>
<dbReference type="PANTHER" id="PTHR43243:SF82">
    <property type="entry name" value="CATIONIC AMINO ACID TRANSPORTER C-TERMINAL DOMAIN-CONTAINING PROTEIN"/>
    <property type="match status" value="1"/>
</dbReference>
<gene>
    <name evidence="7" type="ORF">ACHAXA_007106</name>
</gene>
<evidence type="ECO:0000313" key="8">
    <source>
        <dbReference type="Proteomes" id="UP001530377"/>
    </source>
</evidence>
<feature type="transmembrane region" description="Helical" evidence="6">
    <location>
        <begin position="485"/>
        <end position="504"/>
    </location>
</feature>
<evidence type="ECO:0000256" key="3">
    <source>
        <dbReference type="ARBA" id="ARBA00022989"/>
    </source>
</evidence>
<feature type="transmembrane region" description="Helical" evidence="6">
    <location>
        <begin position="140"/>
        <end position="157"/>
    </location>
</feature>
<feature type="transmembrane region" description="Helical" evidence="6">
    <location>
        <begin position="348"/>
        <end position="371"/>
    </location>
</feature>
<evidence type="ECO:0000256" key="6">
    <source>
        <dbReference type="SAM" id="Phobius"/>
    </source>
</evidence>
<keyword evidence="8" id="KW-1185">Reference proteome</keyword>
<reference evidence="7 8" key="1">
    <citation type="submission" date="2024-10" db="EMBL/GenBank/DDBJ databases">
        <title>Updated reference genomes for cyclostephanoid diatoms.</title>
        <authorList>
            <person name="Roberts W.R."/>
            <person name="Alverson A.J."/>
        </authorList>
    </citation>
    <scope>NUCLEOTIDE SEQUENCE [LARGE SCALE GENOMIC DNA]</scope>
    <source>
        <strain evidence="7 8">AJA228-03</strain>
    </source>
</reference>
<accession>A0ABD3RYH0</accession>
<comment type="subcellular location">
    <subcellularLocation>
        <location evidence="1">Membrane</location>
        <topology evidence="1">Multi-pass membrane protein</topology>
    </subcellularLocation>
</comment>
<feature type="transmembrane region" description="Helical" evidence="6">
    <location>
        <begin position="109"/>
        <end position="128"/>
    </location>
</feature>
<feature type="transmembrane region" description="Helical" evidence="6">
    <location>
        <begin position="270"/>
        <end position="289"/>
    </location>
</feature>
<evidence type="ECO:0000256" key="5">
    <source>
        <dbReference type="SAM" id="MobiDB-lite"/>
    </source>
</evidence>
<protein>
    <submittedName>
        <fullName evidence="7">Uncharacterized protein</fullName>
    </submittedName>
</protein>
<dbReference type="PANTHER" id="PTHR43243">
    <property type="entry name" value="INNER MEMBRANE TRANSPORTER YGJI-RELATED"/>
    <property type="match status" value="1"/>
</dbReference>
<feature type="transmembrane region" description="Helical" evidence="6">
    <location>
        <begin position="637"/>
        <end position="655"/>
    </location>
</feature>
<feature type="compositionally biased region" description="Basic residues" evidence="5">
    <location>
        <begin position="79"/>
        <end position="94"/>
    </location>
</feature>
<feature type="transmembrane region" description="Helical" evidence="6">
    <location>
        <begin position="541"/>
        <end position="561"/>
    </location>
</feature>
<evidence type="ECO:0000313" key="7">
    <source>
        <dbReference type="EMBL" id="KAL3817252.1"/>
    </source>
</evidence>
<evidence type="ECO:0000256" key="4">
    <source>
        <dbReference type="ARBA" id="ARBA00023136"/>
    </source>
</evidence>
<dbReference type="InterPro" id="IPR002293">
    <property type="entry name" value="AA/rel_permease1"/>
</dbReference>
<organism evidence="7 8">
    <name type="scientific">Cyclostephanos tholiformis</name>
    <dbReference type="NCBI Taxonomy" id="382380"/>
    <lineage>
        <taxon>Eukaryota</taxon>
        <taxon>Sar</taxon>
        <taxon>Stramenopiles</taxon>
        <taxon>Ochrophyta</taxon>
        <taxon>Bacillariophyta</taxon>
        <taxon>Coscinodiscophyceae</taxon>
        <taxon>Thalassiosirophycidae</taxon>
        <taxon>Stephanodiscales</taxon>
        <taxon>Stephanodiscaceae</taxon>
        <taxon>Cyclostephanos</taxon>
    </lineage>
</organism>
<sequence length="737" mass="80232">MKVFVDSALSRKPLRLVRMQAHLGDGDSRYVPITILTETDENDGNDYDDCDSTSETSAAIVATSDGDGGRTADGGVVDRHHHHHHHPPPPRRRRAARIAPLRHMSLFDLIAFGVGCTVGGGVFVLGGVSAHSYAGPSSSLSYLISGCVVLMSALPYAELSSLFPVDGSTYSYAYVSLGEIYAIFSSMCQTLEYGVGASAVARSWGNKVVNLIEEGRGDGGGGVDDCDWMHTLLDPGYYVNPLAGIVSLLCTLILLLGVKDSKLTTNIASSMKVSLVSFIIVAGLLMSSGLFPNTVASFDNWVPFVPIEFGIDGVLEASSLLIFAYTGFDCICNQAGEAKHPVRDVPRAVVATILIDGALYVMAALALTSMLPYDEISVVSGFPDAFSTNGWAWAMWITAIGELIVLPLVILASIQAQTRLLFAMSADGIVPKFFGRLSFTSISSGRCCRGGKVDEIGNLSANVRFCGLATVVMSTFVPFQYLIELVAAGALLLFSMTSCCMLTVRYKCPSESFLGSVRDVDDDATIFSVVTVRKELSLGRILILLNLFPFLSGLCFAFIPINTLRYSLTGTFAFLTLVMTIYIAAYCHENRSTRFLLSRDGYETPGRRRFRTPLVPYMPALGIYLNWFMLANLGWKGIVMLIGYLLVGVAMYWKFCVGKSLVNRHESNEEVGSYMNQNILPSDRRASPPSVKSDLQQTLLGREDWAENGAYNEDDLLNDTYLKDELSEIETSERTID</sequence>
<dbReference type="Proteomes" id="UP001530377">
    <property type="component" value="Unassembled WGS sequence"/>
</dbReference>
<evidence type="ECO:0000256" key="2">
    <source>
        <dbReference type="ARBA" id="ARBA00022692"/>
    </source>
</evidence>
<name>A0ABD3RYH0_9STRA</name>
<proteinExistence type="predicted"/>
<feature type="transmembrane region" description="Helical" evidence="6">
    <location>
        <begin position="237"/>
        <end position="258"/>
    </location>
</feature>
<feature type="transmembrane region" description="Helical" evidence="6">
    <location>
        <begin position="567"/>
        <end position="587"/>
    </location>
</feature>
<evidence type="ECO:0000256" key="1">
    <source>
        <dbReference type="ARBA" id="ARBA00004141"/>
    </source>
</evidence>
<keyword evidence="2 6" id="KW-0812">Transmembrane</keyword>
<comment type="caution">
    <text evidence="7">The sequence shown here is derived from an EMBL/GenBank/DDBJ whole genome shotgun (WGS) entry which is preliminary data.</text>
</comment>
<dbReference type="EMBL" id="JALLPB020000112">
    <property type="protein sequence ID" value="KAL3817252.1"/>
    <property type="molecule type" value="Genomic_DNA"/>
</dbReference>
<dbReference type="Gene3D" id="1.20.1740.10">
    <property type="entry name" value="Amino acid/polyamine transporter I"/>
    <property type="match status" value="1"/>
</dbReference>
<feature type="transmembrane region" description="Helical" evidence="6">
    <location>
        <begin position="391"/>
        <end position="414"/>
    </location>
</feature>
<dbReference type="Pfam" id="PF13520">
    <property type="entry name" value="AA_permease_2"/>
    <property type="match status" value="1"/>
</dbReference>